<keyword evidence="1 5" id="KW-0540">Nuclease</keyword>
<evidence type="ECO:0000256" key="2">
    <source>
        <dbReference type="ARBA" id="ARBA00022723"/>
    </source>
</evidence>
<dbReference type="InterPro" id="IPR014883">
    <property type="entry name" value="VRR_NUC"/>
</dbReference>
<evidence type="ECO:0000313" key="7">
    <source>
        <dbReference type="EMBL" id="CEP01978.1"/>
    </source>
</evidence>
<dbReference type="Gene3D" id="3.30.70.2330">
    <property type="match status" value="1"/>
</dbReference>
<keyword evidence="3 5" id="KW-0378">Hydrolase</keyword>
<dbReference type="GO" id="GO:0008409">
    <property type="term" value="F:5'-3' exonuclease activity"/>
    <property type="evidence" value="ECO:0007669"/>
    <property type="project" value="TreeGrafter"/>
</dbReference>
<reference evidence="7 9" key="1">
    <citation type="submission" date="2015-02" db="EMBL/GenBank/DDBJ databases">
        <authorList>
            <person name="Chooi Y.-H."/>
        </authorList>
    </citation>
    <scope>NUCLEOTIDE SEQUENCE [LARGE SCALE GENOMIC DNA]</scope>
    <source>
        <strain evidence="7">E3</strain>
    </source>
</reference>
<dbReference type="GO" id="GO:0005634">
    <property type="term" value="C:nucleus"/>
    <property type="evidence" value="ECO:0007669"/>
    <property type="project" value="UniProtKB-SubCell"/>
</dbReference>
<dbReference type="Proteomes" id="UP000290189">
    <property type="component" value="Unassembled WGS sequence"/>
</dbReference>
<dbReference type="InterPro" id="IPR049126">
    <property type="entry name" value="FAN1-like_TPR"/>
</dbReference>
<comment type="subcellular location">
    <subcellularLocation>
        <location evidence="5">Nucleus</location>
    </subcellularLocation>
</comment>
<dbReference type="GO" id="GO:0070336">
    <property type="term" value="F:flap-structured DNA binding"/>
    <property type="evidence" value="ECO:0007669"/>
    <property type="project" value="TreeGrafter"/>
</dbReference>
<dbReference type="AlphaFoldDB" id="A0A0G4J2V4"/>
<evidence type="ECO:0000256" key="5">
    <source>
        <dbReference type="RuleBase" id="RU365033"/>
    </source>
</evidence>
<evidence type="ECO:0000256" key="3">
    <source>
        <dbReference type="ARBA" id="ARBA00022801"/>
    </source>
</evidence>
<dbReference type="GO" id="GO:0016818">
    <property type="term" value="F:hydrolase activity, acting on acid anhydrides, in phosphorus-containing anhydrides"/>
    <property type="evidence" value="ECO:0007669"/>
    <property type="project" value="InterPro"/>
</dbReference>
<organism evidence="7 9">
    <name type="scientific">Plasmodiophora brassicae</name>
    <name type="common">Clubroot disease agent</name>
    <dbReference type="NCBI Taxonomy" id="37360"/>
    <lineage>
        <taxon>Eukaryota</taxon>
        <taxon>Sar</taxon>
        <taxon>Rhizaria</taxon>
        <taxon>Endomyxa</taxon>
        <taxon>Phytomyxea</taxon>
        <taxon>Plasmodiophorida</taxon>
        <taxon>Plasmodiophoridae</taxon>
        <taxon>Plasmodiophora</taxon>
    </lineage>
</organism>
<keyword evidence="9" id="KW-1185">Reference proteome</keyword>
<keyword evidence="2 5" id="KW-0479">Metal-binding</keyword>
<dbReference type="InterPro" id="IPR033315">
    <property type="entry name" value="Fan1-like"/>
</dbReference>
<dbReference type="PANTHER" id="PTHR15749">
    <property type="entry name" value="FANCONI-ASSOCIATED NUCLEASE 1"/>
    <property type="match status" value="1"/>
</dbReference>
<dbReference type="EC" id="3.1.4.1" evidence="5"/>
<comment type="similarity">
    <text evidence="5">Belongs to the FAN1 family.</text>
</comment>
<keyword evidence="4 5" id="KW-0460">Magnesium</keyword>
<dbReference type="GO" id="GO:0017108">
    <property type="term" value="F:5'-flap endonuclease activity"/>
    <property type="evidence" value="ECO:0007669"/>
    <property type="project" value="TreeGrafter"/>
</dbReference>
<dbReference type="CDD" id="cd22326">
    <property type="entry name" value="FAN1-like"/>
    <property type="match status" value="1"/>
</dbReference>
<gene>
    <name evidence="7" type="ORF">PBRA_002243</name>
    <name evidence="8" type="ORF">PLBR_LOCUS6051</name>
</gene>
<dbReference type="Proteomes" id="UP000039324">
    <property type="component" value="Unassembled WGS sequence"/>
</dbReference>
<dbReference type="InterPro" id="IPR049132">
    <property type="entry name" value="FAN1-like_euk"/>
</dbReference>
<dbReference type="Pfam" id="PF21170">
    <property type="entry name" value="FAN1_TPR"/>
    <property type="match status" value="1"/>
</dbReference>
<reference evidence="8 10" key="2">
    <citation type="submission" date="2018-03" db="EMBL/GenBank/DDBJ databases">
        <authorList>
            <person name="Fogelqvist J."/>
        </authorList>
    </citation>
    <scope>NUCLEOTIDE SEQUENCE [LARGE SCALE GENOMIC DNA]</scope>
</reference>
<dbReference type="GO" id="GO:0004528">
    <property type="term" value="F:phosphodiesterase I activity"/>
    <property type="evidence" value="ECO:0007669"/>
    <property type="project" value="UniProtKB-EC"/>
</dbReference>
<comment type="function">
    <text evidence="5">Nuclease required for the repair of DNA interstrand cross-links (ICL). Acts as a 5'-3' exonuclease that anchors at a cut end of DNA and cleaves DNA successively at every third nucleotide, allowing to excise an ICL from one strand through flanking incisions.</text>
</comment>
<evidence type="ECO:0000313" key="8">
    <source>
        <dbReference type="EMBL" id="SPQ98836.1"/>
    </source>
</evidence>
<dbReference type="GO" id="GO:0036297">
    <property type="term" value="P:interstrand cross-link repair"/>
    <property type="evidence" value="ECO:0007669"/>
    <property type="project" value="InterPro"/>
</dbReference>
<dbReference type="Pfam" id="PF08774">
    <property type="entry name" value="VRR_NUC"/>
    <property type="match status" value="1"/>
</dbReference>
<keyword evidence="5" id="KW-0539">Nucleus</keyword>
<evidence type="ECO:0000313" key="9">
    <source>
        <dbReference type="Proteomes" id="UP000039324"/>
    </source>
</evidence>
<evidence type="ECO:0000259" key="6">
    <source>
        <dbReference type="SMART" id="SM00990"/>
    </source>
</evidence>
<geneLocation type="mitochondrion" evidence="8"/>
<dbReference type="SMART" id="SM00990">
    <property type="entry name" value="VRR_NUC"/>
    <property type="match status" value="1"/>
</dbReference>
<evidence type="ECO:0000256" key="4">
    <source>
        <dbReference type="ARBA" id="ARBA00022842"/>
    </source>
</evidence>
<feature type="domain" description="VRR-NUC" evidence="6">
    <location>
        <begin position="651"/>
        <end position="763"/>
    </location>
</feature>
<keyword evidence="5" id="KW-0227">DNA damage</keyword>
<comment type="catalytic activity">
    <reaction evidence="5">
        <text>Hydrolytically removes 5'-nucleotides successively from the 3'-hydroxy termini of 3'-hydroxy-terminated oligonucleotides.</text>
        <dbReference type="EC" id="3.1.4.1"/>
    </reaction>
</comment>
<dbReference type="GO" id="GO:0008270">
    <property type="term" value="F:zinc ion binding"/>
    <property type="evidence" value="ECO:0007669"/>
    <property type="project" value="InterPro"/>
</dbReference>
<keyword evidence="5" id="KW-0234">DNA repair</keyword>
<comment type="cofactor">
    <cofactor evidence="5">
        <name>Mg(2+)</name>
        <dbReference type="ChEBI" id="CHEBI:18420"/>
    </cofactor>
    <cofactor evidence="5">
        <name>Mn(2+)</name>
        <dbReference type="ChEBI" id="CHEBI:29035"/>
    </cofactor>
</comment>
<keyword evidence="8" id="KW-0496">Mitochondrion</keyword>
<protein>
    <recommendedName>
        <fullName evidence="5">Fanconi-associated nuclease</fullName>
        <ecNumber evidence="5">3.1.4.1</ecNumber>
    </recommendedName>
</protein>
<proteinExistence type="inferred from homology"/>
<dbReference type="OrthoDB" id="76364at2759"/>
<dbReference type="EMBL" id="CDSF01000122">
    <property type="protein sequence ID" value="CEP01978.1"/>
    <property type="molecule type" value="Genomic_DNA"/>
</dbReference>
<sequence>MKRLARAEARWAATSRCATADVQAEDGAAEERRTIVLSSRVVGLRHRRALLTSIVDRGLASWSALNLSVERDPNHESDANAIVVKVADDQGSVLGYLPASLCVALSPLVDSGQVLLASLSVVDSSSVVDSVRHLDVRVEVSGNVDAGLELRLQEVSSGDVCRAKFAESIERSAKRFASSAVLAESDLDALTAFNALTFDAQSTYVRLMQRSSTWCTRAEFDDLDCSLLVQAASDVTELNDFQSLLSNLTAPELRSVYTDLLHLGRSSSITRRALLDRIEKHLISQRGFNGEPLWRSGRVRTGFQKLISPRFRLAPDPLASLLRLYRLDHLATLTSETPADMLAPAKLARLGLLQFMTVDLHERIPFGSRAALLELERALSLAHRSMNCFGKKAYDDCVALMNEARSYLTLLPESQLPAVWSSFDAAAIYAECIYVGAKALEKQQNWQLAVSEMMFLLNDVPGLHWKRRRGKIWVRLLLVLDVHLKERSLALSLCNEALDDVVVCAGPRLALQERARKLWRSVHGASEPFRLVPSVMHCHQVEVISIVGRPLNKKTAEKSRFFGYQDDVVSVEELALEHFGQDGWIGWHDEGGLMATLFGILLWDVIWDWTAYPEAFLCATQDGPLDMHQSTFYERRRDAIEARLDDIVNGDAPFIDIVSDVWSRHRGMCCRGVQWDTWSPDELAQVCEAIGRRPLANVLRLRAIDGGHWSGGWPDLALLHRERAQVRMVEVKGPNDRLCEQQRAVLSALSRLGIDCQVLKVDLPEKLERRKRTRTSLGSSTSG</sequence>
<keyword evidence="5" id="KW-0464">Manganese</keyword>
<dbReference type="EMBL" id="OVEO01000010">
    <property type="protein sequence ID" value="SPQ98836.1"/>
    <property type="molecule type" value="Genomic_DNA"/>
</dbReference>
<dbReference type="STRING" id="37360.A0A0G4J2V4"/>
<dbReference type="PANTHER" id="PTHR15749:SF4">
    <property type="entry name" value="FANCONI-ASSOCIATED NUCLEASE 1"/>
    <property type="match status" value="1"/>
</dbReference>
<name>A0A0G4J2V4_PLABS</name>
<dbReference type="InterPro" id="IPR014905">
    <property type="entry name" value="HIRAN"/>
</dbReference>
<accession>A0A0G4J2V4</accession>
<evidence type="ECO:0000313" key="10">
    <source>
        <dbReference type="Proteomes" id="UP000290189"/>
    </source>
</evidence>
<dbReference type="Pfam" id="PF08797">
    <property type="entry name" value="HIRAN"/>
    <property type="match status" value="1"/>
</dbReference>
<evidence type="ECO:0000256" key="1">
    <source>
        <dbReference type="ARBA" id="ARBA00022722"/>
    </source>
</evidence>